<protein>
    <submittedName>
        <fullName evidence="1">Uncharacterized protein</fullName>
    </submittedName>
</protein>
<dbReference type="EMBL" id="CP030050">
    <property type="protein sequence ID" value="QOZ69321.1"/>
    <property type="molecule type" value="Genomic_DNA"/>
</dbReference>
<dbReference type="KEGG" id="barh:WN72_25650"/>
<accession>A0AAE7NQ39</accession>
<proteinExistence type="predicted"/>
<name>A0AAE7NQ39_9BRAD</name>
<organism evidence="1 2">
    <name type="scientific">Bradyrhizobium arachidis</name>
    <dbReference type="NCBI Taxonomy" id="858423"/>
    <lineage>
        <taxon>Bacteria</taxon>
        <taxon>Pseudomonadati</taxon>
        <taxon>Pseudomonadota</taxon>
        <taxon>Alphaproteobacteria</taxon>
        <taxon>Hyphomicrobiales</taxon>
        <taxon>Nitrobacteraceae</taxon>
        <taxon>Bradyrhizobium</taxon>
    </lineage>
</organism>
<sequence>MTDDHTLRGRELAQQIRATTIAFLQNRLNDRSSIEWALELGSEHDEERLAIRHLITSAAVKMKEPFRSAWSWLLESWSAMPQTGPDTRYGLIARARQKSIDGDVLRQVVDLVRPWPRIKRREDWSLYGGPALPKVPRKLGDLVFISMTSGDLISLHDVGLEDITNVALADELADRLEAALLDGLHVAQRLGWTEGIDLTNSEVRRVYHVSGFAGSEEDSGRDPDAYRHGFAPVTKLLYEAIEVLARIDVENAKLRIVRWNASKWALFKRLWAALARNPNLASAECLSKFLSDLTDKEFWKVAEYPEFAELRARRFSDLDEAAKLALETRIQRLPPKTLWTNKPVPKELERYRHIRAGIEFKRILAAPAQVSDISQAWIENIAAKYELPNVTTVDFDFEGTSSTRWMQEEEETFEALDSASAVRNLENAFSKERWGNAGAAQVYLESHLSEILELFSASPELSANSPGVWGQVLRLSRPANQTSAPTEEATIQAELERGRAFVILTLLNSVPERHLETMIDGLSGWIADWAGSLKGNPMFSALWLRAWPPAVDVTNKRGTPSKDDEVTDLLGERDSDLGERLATAALNTPAGVMMTAFLRMCPNLNEVPHPFASGALRDMRDSAARATGATRLQVLHRFLSSLEYMRRADEAWTDQNLLDPLNNADGTEIEVWDAISRNPVLRYDTMLRIGERMAEVAHSSALPIETRARLGERVVYRVLLDKNDGREPSIPERVVQQMLRLGTDRLRAAGGRIAGVFIEADDRRSSREDRLRKVVVPFFETIWPLERTLASPSLSKELARLPAKSGTAFAEAVDAIARFLTPFDCWSLHDYGLYERDADGKNLREIIGEAASALLTLLDMTIGSEERAVHPLDLDRALVAIRGANPKLVRDTRYARLSALERH</sequence>
<dbReference type="AlphaFoldDB" id="A0AAE7NQ39"/>
<dbReference type="Proteomes" id="UP000594015">
    <property type="component" value="Chromosome"/>
</dbReference>
<dbReference type="RefSeq" id="WP_092217295.1">
    <property type="nucleotide sequence ID" value="NZ_FPBQ01000017.1"/>
</dbReference>
<reference evidence="1 2" key="1">
    <citation type="submission" date="2018-06" db="EMBL/GenBank/DDBJ databases">
        <title>Comparative genomics of Bradyrhizobium nodulating Arachidis hypogaea.</title>
        <authorList>
            <person name="Li Y."/>
        </authorList>
    </citation>
    <scope>NUCLEOTIDE SEQUENCE [LARGE SCALE GENOMIC DNA]</scope>
    <source>
        <strain evidence="1 2">CCBAU 051107</strain>
    </source>
</reference>
<gene>
    <name evidence="1" type="ORF">WN72_25650</name>
</gene>
<evidence type="ECO:0000313" key="1">
    <source>
        <dbReference type="EMBL" id="QOZ69321.1"/>
    </source>
</evidence>
<evidence type="ECO:0000313" key="2">
    <source>
        <dbReference type="Proteomes" id="UP000594015"/>
    </source>
</evidence>